<keyword evidence="5" id="KW-1185">Reference proteome</keyword>
<name>A0A1A8W1I6_PLAMA</name>
<keyword evidence="1" id="KW-0175">Coiled coil</keyword>
<dbReference type="GeneID" id="39868993"/>
<evidence type="ECO:0000256" key="1">
    <source>
        <dbReference type="SAM" id="Coils"/>
    </source>
</evidence>
<dbReference type="Proteomes" id="UP000078597">
    <property type="component" value="Unassembled WGS sequence"/>
</dbReference>
<dbReference type="Proteomes" id="UP000219813">
    <property type="component" value="Chromosome 9"/>
</dbReference>
<dbReference type="RefSeq" id="XP_028861786.1">
    <property type="nucleotide sequence ID" value="XM_029005170.1"/>
</dbReference>
<dbReference type="KEGG" id="pmal:PMUG01_09046500"/>
<dbReference type="VEuPathDB" id="PlasmoDB:PmUG01_09046500"/>
<reference evidence="3 5" key="3">
    <citation type="submission" date="2016-06" db="EMBL/GenBank/DDBJ databases">
        <authorList>
            <consortium name="Pathogen Informatics"/>
        </authorList>
    </citation>
    <scope>NUCLEOTIDE SEQUENCE [LARGE SCALE GENOMIC DNA]</scope>
</reference>
<gene>
    <name evidence="3" type="primary">AEP</name>
    <name evidence="2" type="ORF">PMALA_013900</name>
    <name evidence="3" type="ORF">PMUG01_09046500</name>
</gene>
<evidence type="ECO:0000313" key="3">
    <source>
        <dbReference type="EMBL" id="SCN12889.1"/>
    </source>
</evidence>
<reference evidence="2" key="2">
    <citation type="submission" date="2016-05" db="EMBL/GenBank/DDBJ databases">
        <authorList>
            <person name="Lavstsen T."/>
            <person name="Jespersen J.S."/>
        </authorList>
    </citation>
    <scope>NUCLEOTIDE SEQUENCE [LARGE SCALE GENOMIC DNA]</scope>
</reference>
<reference evidence="4" key="1">
    <citation type="submission" date="2016-05" db="EMBL/GenBank/DDBJ databases">
        <authorList>
            <person name="Naeem Raeece"/>
        </authorList>
    </citation>
    <scope>NUCLEOTIDE SEQUENCE [LARGE SCALE GENOMIC DNA]</scope>
</reference>
<feature type="coiled-coil region" evidence="1">
    <location>
        <begin position="377"/>
        <end position="404"/>
    </location>
</feature>
<dbReference type="OrthoDB" id="364460at2759"/>
<accession>A0A1A8W1I6</accession>
<dbReference type="EMBL" id="FLQW01000759">
    <property type="protein sequence ID" value="SBS85810.1"/>
    <property type="molecule type" value="Genomic_DNA"/>
</dbReference>
<organism evidence="2 4">
    <name type="scientific">Plasmodium malariae</name>
    <dbReference type="NCBI Taxonomy" id="5858"/>
    <lineage>
        <taxon>Eukaryota</taxon>
        <taxon>Sar</taxon>
        <taxon>Alveolata</taxon>
        <taxon>Apicomplexa</taxon>
        <taxon>Aconoidasida</taxon>
        <taxon>Haemosporida</taxon>
        <taxon>Plasmodiidae</taxon>
        <taxon>Plasmodium</taxon>
        <taxon>Plasmodium (Plasmodium)</taxon>
    </lineage>
</organism>
<dbReference type="EMBL" id="LT594630">
    <property type="protein sequence ID" value="SCN12889.1"/>
    <property type="molecule type" value="Genomic_DNA"/>
</dbReference>
<feature type="coiled-coil region" evidence="1">
    <location>
        <begin position="216"/>
        <end position="252"/>
    </location>
</feature>
<protein>
    <submittedName>
        <fullName evidence="3">Apical exonemal protein, putative</fullName>
    </submittedName>
</protein>
<evidence type="ECO:0000313" key="2">
    <source>
        <dbReference type="EMBL" id="SBS85810.1"/>
    </source>
</evidence>
<dbReference type="AlphaFoldDB" id="A0A1A8W1I6"/>
<proteinExistence type="predicted"/>
<sequence length="431" mass="51948">MEKLYNCEILDKNNILCDSGENEIYNLKLAESDSKGCIDSTIHNILNYTELYKNFKKKNNVKSYNKLPVHAYKFPKNTKNANFDELKREFIYNQLNKEAEKDNGKNEMNNENLNYYEGNLKILIPKDEKRQRGIIKKEKKSLREKIYDGDVMFYEDYIEQLAAKDYEYFFRKPYEIKRKDEGGKYYFYGKKMPMELNEDIYRKFYNLDDEYFIKKLDIKEKLHKNVKKDVEKEKKEEKEKILEKEYQKLSYEDRNFIQKIKEENHMQMYATYKFYKKNKNIFEKNLPEIKKKELLFGHIPDIILPANTRKTKHPKNCTVPVSSLHTYAKFIDDLFKCPYIYTAIDEQLGKYWKTNENEVIQNIKSEHIKKGYKKDIYSATKEQLQVTSEKLKNLLKNEESANNKNMNFTVKFKIQKKENKNKTVCNGRYVI</sequence>
<dbReference type="OMA" id="CPYIYTA"/>
<evidence type="ECO:0000313" key="5">
    <source>
        <dbReference type="Proteomes" id="UP000219813"/>
    </source>
</evidence>
<evidence type="ECO:0000313" key="4">
    <source>
        <dbReference type="Proteomes" id="UP000078597"/>
    </source>
</evidence>